<evidence type="ECO:0000313" key="3">
    <source>
        <dbReference type="Proteomes" id="UP000027265"/>
    </source>
</evidence>
<name>A0A067PH34_9AGAM</name>
<evidence type="ECO:0000313" key="2">
    <source>
        <dbReference type="EMBL" id="KDQ53145.1"/>
    </source>
</evidence>
<dbReference type="Proteomes" id="UP000027265">
    <property type="component" value="Unassembled WGS sequence"/>
</dbReference>
<keyword evidence="1" id="KW-0812">Transmembrane</keyword>
<dbReference type="HOGENOM" id="CLU_1305034_0_0_1"/>
<evidence type="ECO:0000256" key="1">
    <source>
        <dbReference type="SAM" id="Phobius"/>
    </source>
</evidence>
<reference evidence="3" key="1">
    <citation type="journal article" date="2014" name="Proc. Natl. Acad. Sci. U.S.A.">
        <title>Extensive sampling of basidiomycete genomes demonstrates inadequacy of the white-rot/brown-rot paradigm for wood decay fungi.</title>
        <authorList>
            <person name="Riley R."/>
            <person name="Salamov A.A."/>
            <person name="Brown D.W."/>
            <person name="Nagy L.G."/>
            <person name="Floudas D."/>
            <person name="Held B.W."/>
            <person name="Levasseur A."/>
            <person name="Lombard V."/>
            <person name="Morin E."/>
            <person name="Otillar R."/>
            <person name="Lindquist E.A."/>
            <person name="Sun H."/>
            <person name="LaButti K.M."/>
            <person name="Schmutz J."/>
            <person name="Jabbour D."/>
            <person name="Luo H."/>
            <person name="Baker S.E."/>
            <person name="Pisabarro A.G."/>
            <person name="Walton J.D."/>
            <person name="Blanchette R.A."/>
            <person name="Henrissat B."/>
            <person name="Martin F."/>
            <person name="Cullen D."/>
            <person name="Hibbett D.S."/>
            <person name="Grigoriev I.V."/>
        </authorList>
    </citation>
    <scope>NUCLEOTIDE SEQUENCE [LARGE SCALE GENOMIC DNA]</scope>
    <source>
        <strain evidence="3">MUCL 33604</strain>
    </source>
</reference>
<accession>A0A067PH34</accession>
<feature type="transmembrane region" description="Helical" evidence="1">
    <location>
        <begin position="114"/>
        <end position="133"/>
    </location>
</feature>
<feature type="transmembrane region" description="Helical" evidence="1">
    <location>
        <begin position="154"/>
        <end position="178"/>
    </location>
</feature>
<gene>
    <name evidence="2" type="ORF">JAAARDRAFT_49900</name>
</gene>
<feature type="transmembrane region" description="Helical" evidence="1">
    <location>
        <begin position="64"/>
        <end position="85"/>
    </location>
</feature>
<dbReference type="EMBL" id="KL197735">
    <property type="protein sequence ID" value="KDQ53145.1"/>
    <property type="molecule type" value="Genomic_DNA"/>
</dbReference>
<keyword evidence="1" id="KW-0472">Membrane</keyword>
<proteinExistence type="predicted"/>
<dbReference type="InParanoid" id="A0A067PH34"/>
<organism evidence="2 3">
    <name type="scientific">Jaapia argillacea MUCL 33604</name>
    <dbReference type="NCBI Taxonomy" id="933084"/>
    <lineage>
        <taxon>Eukaryota</taxon>
        <taxon>Fungi</taxon>
        <taxon>Dikarya</taxon>
        <taxon>Basidiomycota</taxon>
        <taxon>Agaricomycotina</taxon>
        <taxon>Agaricomycetes</taxon>
        <taxon>Agaricomycetidae</taxon>
        <taxon>Jaapiales</taxon>
        <taxon>Jaapiaceae</taxon>
        <taxon>Jaapia</taxon>
    </lineage>
</organism>
<dbReference type="AlphaFoldDB" id="A0A067PH34"/>
<sequence length="211" mass="22476">MSSRDYALPRFSTYSAEDSSINEKDGDPPILADILVHWKDWIRSYMNRIVLKLYFSFKDHDISLLYILLPFFAFCGGLAFVLAVATLDTGLSLMLGQAILKAAGHPGYAASSKFIWTASLVGGSLVYVPLHLVEGVLRSLASQTEDDRRQSSGLLAGILMSVGSAALSSCAGAAILAADMEGRLDPTHAARAGALGAVIITIRPNGPDFGL</sequence>
<protein>
    <submittedName>
        <fullName evidence="2">Uncharacterized protein</fullName>
    </submittedName>
</protein>
<keyword evidence="1" id="KW-1133">Transmembrane helix</keyword>
<keyword evidence="3" id="KW-1185">Reference proteome</keyword>